<dbReference type="InterPro" id="IPR009038">
    <property type="entry name" value="GOLD_dom"/>
</dbReference>
<feature type="domain" description="CRAL-TRIO" evidence="1">
    <location>
        <begin position="1"/>
        <end position="95"/>
    </location>
</feature>
<protein>
    <submittedName>
        <fullName evidence="3">Retinal-binding protein</fullName>
    </submittedName>
</protein>
<dbReference type="PANTHER" id="PTHR23324">
    <property type="entry name" value="SEC14 RELATED PROTEIN"/>
    <property type="match status" value="1"/>
</dbReference>
<sequence length="246" mass="28631">MKTISENVSLLAIEGFLLFMKTMQDNYPEKVKYIFNINASVYYTKLMSIVKTVMAPALQQKLKVYGSEGWKEKLLKEMDAEVLPAFLGGKRTDPDGNPLCKTFIIHAQKVPEQYYLCNYEKKLKEAEEARKVTVARLSKEAVTLDVRRPGSCLEWEFQMKDWDKDIGFAVYFKRDSSRESESVEVVTKKRVDTCYEPERGCIICQKEGTYTIVFDNSYCWLHAKELFYKAKVRDPNDTENSHNIYK</sequence>
<reference evidence="3 4" key="1">
    <citation type="submission" date="2021-06" db="EMBL/GenBank/DDBJ databases">
        <title>Caerostris extrusa draft genome.</title>
        <authorList>
            <person name="Kono N."/>
            <person name="Arakawa K."/>
        </authorList>
    </citation>
    <scope>NUCLEOTIDE SEQUENCE [LARGE SCALE GENOMIC DNA]</scope>
</reference>
<dbReference type="PANTHER" id="PTHR23324:SF83">
    <property type="entry name" value="SEC14-LIKE PROTEIN 2"/>
    <property type="match status" value="1"/>
</dbReference>
<dbReference type="InterPro" id="IPR051064">
    <property type="entry name" value="SEC14/CRAL-TRIO_domain"/>
</dbReference>
<dbReference type="Pfam" id="PF00650">
    <property type="entry name" value="CRAL_TRIO"/>
    <property type="match status" value="1"/>
</dbReference>
<dbReference type="Proteomes" id="UP001054945">
    <property type="component" value="Unassembled WGS sequence"/>
</dbReference>
<name>A0AAV4WH10_CAEEX</name>
<keyword evidence="4" id="KW-1185">Reference proteome</keyword>
<evidence type="ECO:0000259" key="1">
    <source>
        <dbReference type="PROSITE" id="PS50191"/>
    </source>
</evidence>
<dbReference type="InterPro" id="IPR001251">
    <property type="entry name" value="CRAL-TRIO_dom"/>
</dbReference>
<accession>A0AAV4WH10</accession>
<dbReference type="InterPro" id="IPR036598">
    <property type="entry name" value="GOLD_dom_sf"/>
</dbReference>
<dbReference type="PROSITE" id="PS50866">
    <property type="entry name" value="GOLD"/>
    <property type="match status" value="1"/>
</dbReference>
<dbReference type="SUPFAM" id="SSF52087">
    <property type="entry name" value="CRAL/TRIO domain"/>
    <property type="match status" value="1"/>
</dbReference>
<dbReference type="EMBL" id="BPLR01016084">
    <property type="protein sequence ID" value="GIY81104.1"/>
    <property type="molecule type" value="Genomic_DNA"/>
</dbReference>
<dbReference type="AlphaFoldDB" id="A0AAV4WH10"/>
<dbReference type="CDD" id="cd00170">
    <property type="entry name" value="SEC14"/>
    <property type="match status" value="1"/>
</dbReference>
<dbReference type="InterPro" id="IPR036865">
    <property type="entry name" value="CRAL-TRIO_dom_sf"/>
</dbReference>
<proteinExistence type="predicted"/>
<comment type="caution">
    <text evidence="3">The sequence shown here is derived from an EMBL/GenBank/DDBJ whole genome shotgun (WGS) entry which is preliminary data.</text>
</comment>
<gene>
    <name evidence="3" type="ORF">CEXT_107741</name>
</gene>
<dbReference type="Gene3D" id="3.40.525.10">
    <property type="entry name" value="CRAL-TRIO lipid binding domain"/>
    <property type="match status" value="1"/>
</dbReference>
<feature type="domain" description="GOLD" evidence="2">
    <location>
        <begin position="139"/>
        <end position="232"/>
    </location>
</feature>
<evidence type="ECO:0000259" key="2">
    <source>
        <dbReference type="PROSITE" id="PS50866"/>
    </source>
</evidence>
<dbReference type="GO" id="GO:0005737">
    <property type="term" value="C:cytoplasm"/>
    <property type="evidence" value="ECO:0007669"/>
    <property type="project" value="TreeGrafter"/>
</dbReference>
<evidence type="ECO:0000313" key="4">
    <source>
        <dbReference type="Proteomes" id="UP001054945"/>
    </source>
</evidence>
<organism evidence="3 4">
    <name type="scientific">Caerostris extrusa</name>
    <name type="common">Bark spider</name>
    <name type="synonym">Caerostris bankana</name>
    <dbReference type="NCBI Taxonomy" id="172846"/>
    <lineage>
        <taxon>Eukaryota</taxon>
        <taxon>Metazoa</taxon>
        <taxon>Ecdysozoa</taxon>
        <taxon>Arthropoda</taxon>
        <taxon>Chelicerata</taxon>
        <taxon>Arachnida</taxon>
        <taxon>Araneae</taxon>
        <taxon>Araneomorphae</taxon>
        <taxon>Entelegynae</taxon>
        <taxon>Araneoidea</taxon>
        <taxon>Araneidae</taxon>
        <taxon>Caerostris</taxon>
    </lineage>
</organism>
<dbReference type="SUPFAM" id="SSF101576">
    <property type="entry name" value="Supernatant protein factor (SPF), C-terminal domain"/>
    <property type="match status" value="1"/>
</dbReference>
<evidence type="ECO:0000313" key="3">
    <source>
        <dbReference type="EMBL" id="GIY81104.1"/>
    </source>
</evidence>
<dbReference type="PROSITE" id="PS50191">
    <property type="entry name" value="CRAL_TRIO"/>
    <property type="match status" value="1"/>
</dbReference>
<dbReference type="Gene3D" id="2.60.120.680">
    <property type="entry name" value="GOLD domain"/>
    <property type="match status" value="1"/>
</dbReference>